<proteinExistence type="predicted"/>
<reference evidence="3" key="1">
    <citation type="journal article" date="2020" name="bioRxiv">
        <title>Comparative genomics of Chlamydomonas.</title>
        <authorList>
            <person name="Craig R.J."/>
            <person name="Hasan A.R."/>
            <person name="Ness R.W."/>
            <person name="Keightley P.D."/>
        </authorList>
    </citation>
    <scope>NUCLEOTIDE SEQUENCE</scope>
    <source>
        <strain evidence="3">CCAP 11/173</strain>
    </source>
</reference>
<accession>A0A835WR81</accession>
<feature type="compositionally biased region" description="Low complexity" evidence="1">
    <location>
        <begin position="495"/>
        <end position="508"/>
    </location>
</feature>
<sequence>MPPSLPCLLGGLLAHLQLGTSSSAEPDPSHARSLFTYSLGCSLLAAAAVYIIVRAHQQRAENARAQNCPAPACAASASAGSGAVTASVSRPSAQAAADALVSAVPLLKQRESFSSDCSGSGAPAQTPLEAMPPYRAYYSSALGSRGAGQPHVDLVLAAEPDVAVCREPPSSSDDAASFSFPVLPLAHPCTPPVPRHAAPASAAAGRPASGAKRGSVSANSSCSNSGSLPPAVSDIPPGKKGRIEASGGARARRRFPAACSADAAAATAALELASQAYAARVAPLNNATTGGTASAAAAGAGGPPAFPYVPQRPALAALLAVGGEVELATGPESYPPSGGPVMGSKAGAFLNAKLAHHEMPSLAHFNQALQLTRQLGGLVAYPSPYARGRSAYKVPRGEPGDAPAGWRDQIEGALVNSARGLAAPGPDSDGPDANQRVAGLAAGAAGCEGSAAQAVAAAEAPGDGLRLDAAYLRRGCILVVLEYSLRRARGGLLLPSRRQQQQQHQSLQGGSGPGGAAAVQQPGLWPEHAARAVAVAEIQEDEAGEAAVWPGGGATGGGALPEWHPPALSQQQLTAAFGVELVPPGALVVHSSGDGDGNTLTLGAARGGSDDEVVLAQHYTGPTGSEALWLPRQPPLAAPAGAPAERGSAGTGGGDELHGCRAEGAEPVAALALQGAGPCILATQAGQAPVQLVALARGVLAAGVSAKQPQVLARCGRGQAAPVRCGVRVLGPHAHAAATGAVSASNPSTADDDLLDDAATRRTGAPSSSSGALPHVATAPARGTAVATLQPAASVHSQSPAGVGSPELADVCSLQLTLPPCPRPGLLLLEVELDPERDAVTAGPSRAAAAPLLSPVLPLVVIDNSAVKVELNALAAAAAAADARAPGAAAAHTVSPVAAPDASLPGWFRSFLYDFGSFLDLLRACRQTDGDVAEAAEALGSGGCAQGVDVGCGGFARMVDMSVASWLEGRSVPEDAGVVTEDVGGASTMCRVLRCDSGSLGPQADQEPRGSRGPGATEADYEEAAAAKEEASPGGGPQGTRPSWQPGMTDGGSSWLSSAAEDDHIQTLDELPQPPPVQQVAQQAARPASGAQAVRAAPGSHIMQANAERAARELLQLPGDGPAAKAAPENEPSAAAVAAAGELLYVAAGIAAYACRQGLAATLSYVLDAVAGLGPELLAAAAAAELGRKPAAVSAAGGAGGALEAEAVAEAEAALLSHSPLLVLDAAVAAQCGGVGLGHLAMQSGNTDVLTALLMHAREPEGGSPRDGGTDRPALPANAVASVGRGLDCEWLRLAALSECTALFVRPGPGGTTALHLAALMQDRPEGHEAAQLLLSLCPLAAHAWFEARDSGGLSAAEYALRVGASELNEQCRELLGMEALEAVSLGDAGGAVHALTAAALITARNLAARTSARILLEAELPLLQDPGRLHRTSVASLVAMAGATDLNSASGYSPPTSSGASRSSREEARTSHAISQQSQQPDQLQLLQYLQQQKRVEQPLQLSQETALPSASPLCTPPSPLAQRQPLPVVSQLWQRLLVAAATTPWAAPFRGFADSQLEAAFQQWAGGLALSRNQLQVAFFVLFLVSNSYKALCVEGLRGLPLLIALGPVINLLGPLAVALWRLRGGLRHDLALAAATQARNAFVAAAHLLQLPHPQPFEVADVVMQEALTGLHHCVIQPIMDQPTTPAVVLLTMAGNRALEAVLLQAHGVAGRALVATLVGRTLANLVVWYTLAVWSRVSFLAGVTRRRAAALVDSTAGVRGGGGASRSLPPMGTCPDASHAGKQHVACNEFNPTNKKYN</sequence>
<keyword evidence="4" id="KW-1185">Reference proteome</keyword>
<comment type="caution">
    <text evidence="3">The sequence shown here is derived from an EMBL/GenBank/DDBJ whole genome shotgun (WGS) entry which is preliminary data.</text>
</comment>
<feature type="region of interest" description="Disordered" evidence="1">
    <location>
        <begin position="625"/>
        <end position="660"/>
    </location>
</feature>
<feature type="region of interest" description="Disordered" evidence="1">
    <location>
        <begin position="998"/>
        <end position="1099"/>
    </location>
</feature>
<feature type="compositionally biased region" description="Low complexity" evidence="1">
    <location>
        <begin position="1078"/>
        <end position="1088"/>
    </location>
</feature>
<feature type="region of interest" description="Disordered" evidence="1">
    <location>
        <begin position="193"/>
        <end position="249"/>
    </location>
</feature>
<dbReference type="Proteomes" id="UP000613740">
    <property type="component" value="Unassembled WGS sequence"/>
</dbReference>
<dbReference type="EMBL" id="JAEHOD010000007">
    <property type="protein sequence ID" value="KAG2451878.1"/>
    <property type="molecule type" value="Genomic_DNA"/>
</dbReference>
<feature type="signal peptide" evidence="2">
    <location>
        <begin position="1"/>
        <end position="24"/>
    </location>
</feature>
<keyword evidence="2" id="KW-0732">Signal</keyword>
<evidence type="ECO:0000256" key="1">
    <source>
        <dbReference type="SAM" id="MobiDB-lite"/>
    </source>
</evidence>
<name>A0A835WR81_9CHLO</name>
<feature type="region of interest" description="Disordered" evidence="1">
    <location>
        <begin position="1447"/>
        <end position="1481"/>
    </location>
</feature>
<feature type="region of interest" description="Disordered" evidence="1">
    <location>
        <begin position="495"/>
        <end position="520"/>
    </location>
</feature>
<gene>
    <name evidence="3" type="ORF">HYH02_003653</name>
</gene>
<feature type="chain" id="PRO_5032519773" evidence="2">
    <location>
        <begin position="25"/>
        <end position="1802"/>
    </location>
</feature>
<dbReference type="OrthoDB" id="543770at2759"/>
<evidence type="ECO:0000256" key="2">
    <source>
        <dbReference type="SAM" id="SignalP"/>
    </source>
</evidence>
<evidence type="ECO:0000313" key="3">
    <source>
        <dbReference type="EMBL" id="KAG2451878.1"/>
    </source>
</evidence>
<feature type="compositionally biased region" description="Low complexity" evidence="1">
    <location>
        <begin position="1454"/>
        <end position="1463"/>
    </location>
</feature>
<feature type="compositionally biased region" description="Low complexity" evidence="1">
    <location>
        <begin position="195"/>
        <end position="227"/>
    </location>
</feature>
<protein>
    <submittedName>
        <fullName evidence="3">Uncharacterized protein</fullName>
    </submittedName>
</protein>
<evidence type="ECO:0000313" key="4">
    <source>
        <dbReference type="Proteomes" id="UP000613740"/>
    </source>
</evidence>
<organism evidence="3 4">
    <name type="scientific">Chlamydomonas schloesseri</name>
    <dbReference type="NCBI Taxonomy" id="2026947"/>
    <lineage>
        <taxon>Eukaryota</taxon>
        <taxon>Viridiplantae</taxon>
        <taxon>Chlorophyta</taxon>
        <taxon>core chlorophytes</taxon>
        <taxon>Chlorophyceae</taxon>
        <taxon>CS clade</taxon>
        <taxon>Chlamydomonadales</taxon>
        <taxon>Chlamydomonadaceae</taxon>
        <taxon>Chlamydomonas</taxon>
    </lineage>
</organism>